<name>A0A8S9I976_BRACR</name>
<organism evidence="2 3">
    <name type="scientific">Brassica cretica</name>
    <name type="common">Mustard</name>
    <dbReference type="NCBI Taxonomy" id="69181"/>
    <lineage>
        <taxon>Eukaryota</taxon>
        <taxon>Viridiplantae</taxon>
        <taxon>Streptophyta</taxon>
        <taxon>Embryophyta</taxon>
        <taxon>Tracheophyta</taxon>
        <taxon>Spermatophyta</taxon>
        <taxon>Magnoliopsida</taxon>
        <taxon>eudicotyledons</taxon>
        <taxon>Gunneridae</taxon>
        <taxon>Pentapetalae</taxon>
        <taxon>rosids</taxon>
        <taxon>malvids</taxon>
        <taxon>Brassicales</taxon>
        <taxon>Brassicaceae</taxon>
        <taxon>Brassiceae</taxon>
        <taxon>Brassica</taxon>
    </lineage>
</organism>
<dbReference type="Proteomes" id="UP000712281">
    <property type="component" value="Unassembled WGS sequence"/>
</dbReference>
<dbReference type="Pfam" id="PF13975">
    <property type="entry name" value="gag-asp_proteas"/>
    <property type="match status" value="1"/>
</dbReference>
<reference evidence="2" key="1">
    <citation type="submission" date="2019-12" db="EMBL/GenBank/DDBJ databases">
        <title>Genome sequencing and annotation of Brassica cretica.</title>
        <authorList>
            <person name="Studholme D.J."/>
            <person name="Sarris P.F."/>
        </authorList>
    </citation>
    <scope>NUCLEOTIDE SEQUENCE</scope>
    <source>
        <strain evidence="2">PFS-001/15</strain>
        <tissue evidence="2">Leaf</tissue>
    </source>
</reference>
<dbReference type="InterPro" id="IPR021109">
    <property type="entry name" value="Peptidase_aspartic_dom_sf"/>
</dbReference>
<dbReference type="PANTHER" id="PTHR33067:SF31">
    <property type="entry name" value="RNA-DIRECTED DNA POLYMERASE"/>
    <property type="match status" value="1"/>
</dbReference>
<evidence type="ECO:0008006" key="4">
    <source>
        <dbReference type="Google" id="ProtNLM"/>
    </source>
</evidence>
<accession>A0A8S9I976</accession>
<dbReference type="EMBL" id="QGKW02001911">
    <property type="protein sequence ID" value="KAF2566168.1"/>
    <property type="molecule type" value="Genomic_DNA"/>
</dbReference>
<dbReference type="Gene3D" id="2.40.70.10">
    <property type="entry name" value="Acid Proteases"/>
    <property type="match status" value="1"/>
</dbReference>
<evidence type="ECO:0000313" key="2">
    <source>
        <dbReference type="EMBL" id="KAF2566168.1"/>
    </source>
</evidence>
<dbReference type="AlphaFoldDB" id="A0A8S9I976"/>
<dbReference type="SUPFAM" id="SSF50630">
    <property type="entry name" value="Acid proteases"/>
    <property type="match status" value="1"/>
</dbReference>
<evidence type="ECO:0000256" key="1">
    <source>
        <dbReference type="SAM" id="MobiDB-lite"/>
    </source>
</evidence>
<feature type="region of interest" description="Disordered" evidence="1">
    <location>
        <begin position="202"/>
        <end position="225"/>
    </location>
</feature>
<protein>
    <recommendedName>
        <fullName evidence="4">Aspartic peptidase DDI1-type domain-containing protein</fullName>
    </recommendedName>
</protein>
<sequence>MFFRETREKEEDISRMFYEAREQMRKRVKMKKKSDPGQFAIPCTVKGIEFPHAVCDTGASVSILPRVMADHLGLQVEPSQELFTFVDSSQRNSGGIVRDLEVQIGNALVPVDFHVLDIKLNWNSYLLLGRAFLSIVGAVCNLQTSQLCLILIDSNAHYDPVPVKEPQMSSRRINIPGIIVACHCGAEYETEYSASIETHTATSIDSGHQKSTDIPHGESVDSRPNDWENDYYNPIMAVNDAPHKTPDDLYDEEYRKKGILVRKFRPLL</sequence>
<feature type="compositionally biased region" description="Basic and acidic residues" evidence="1">
    <location>
        <begin position="207"/>
        <end position="225"/>
    </location>
</feature>
<evidence type="ECO:0000313" key="3">
    <source>
        <dbReference type="Proteomes" id="UP000712281"/>
    </source>
</evidence>
<dbReference type="CDD" id="cd00303">
    <property type="entry name" value="retropepsin_like"/>
    <property type="match status" value="1"/>
</dbReference>
<proteinExistence type="predicted"/>
<dbReference type="PANTHER" id="PTHR33067">
    <property type="entry name" value="RNA-DIRECTED DNA POLYMERASE-RELATED"/>
    <property type="match status" value="1"/>
</dbReference>
<comment type="caution">
    <text evidence="2">The sequence shown here is derived from an EMBL/GenBank/DDBJ whole genome shotgun (WGS) entry which is preliminary data.</text>
</comment>
<gene>
    <name evidence="2" type="ORF">F2Q68_00025204</name>
</gene>